<gene>
    <name evidence="2" type="ORF">CWE15_02980</name>
</gene>
<keyword evidence="1" id="KW-0732">Signal</keyword>
<evidence type="ECO:0000313" key="3">
    <source>
        <dbReference type="Proteomes" id="UP000286976"/>
    </source>
</evidence>
<name>A0A432XA05_9GAMM</name>
<evidence type="ECO:0000313" key="2">
    <source>
        <dbReference type="EMBL" id="RUO44146.1"/>
    </source>
</evidence>
<proteinExistence type="predicted"/>
<sequence length="160" mass="17262">MKLPIGSIVGLVATLAFTATAFPGSADEHDHHHAEGVELQLNNGKKWETDAPLRQSMATVSQNVSAVLADIHNHSLNAAGYKTLAGQVNEQIAYIFANCELEPAADAQLHIVIARMMVSAQTMEQNSDLAEKRQAAVALVGALHSYADFFVDEDFTLPKH</sequence>
<accession>A0A432XA05</accession>
<dbReference type="OrthoDB" id="6933865at2"/>
<feature type="signal peptide" evidence="1">
    <location>
        <begin position="1"/>
        <end position="21"/>
    </location>
</feature>
<evidence type="ECO:0008006" key="4">
    <source>
        <dbReference type="Google" id="ProtNLM"/>
    </source>
</evidence>
<reference evidence="2 3" key="1">
    <citation type="journal article" date="2011" name="Front. Microbiol.">
        <title>Genomic signatures of strain selection and enhancement in Bacillus atrophaeus var. globigii, a historical biowarfare simulant.</title>
        <authorList>
            <person name="Gibbons H.S."/>
            <person name="Broomall S.M."/>
            <person name="McNew L.A."/>
            <person name="Daligault H."/>
            <person name="Chapman C."/>
            <person name="Bruce D."/>
            <person name="Karavis M."/>
            <person name="Krepps M."/>
            <person name="McGregor P.A."/>
            <person name="Hong C."/>
            <person name="Park K.H."/>
            <person name="Akmal A."/>
            <person name="Feldman A."/>
            <person name="Lin J.S."/>
            <person name="Chang W.E."/>
            <person name="Higgs B.W."/>
            <person name="Demirev P."/>
            <person name="Lindquist J."/>
            <person name="Liem A."/>
            <person name="Fochler E."/>
            <person name="Read T.D."/>
            <person name="Tapia R."/>
            <person name="Johnson S."/>
            <person name="Bishop-Lilly K.A."/>
            <person name="Detter C."/>
            <person name="Han C."/>
            <person name="Sozhamannan S."/>
            <person name="Rosenzweig C.N."/>
            <person name="Skowronski E.W."/>
        </authorList>
    </citation>
    <scope>NUCLEOTIDE SEQUENCE [LARGE SCALE GENOMIC DNA]</scope>
    <source>
        <strain evidence="2 3">AIT1</strain>
    </source>
</reference>
<comment type="caution">
    <text evidence="2">The sequence shown here is derived from an EMBL/GenBank/DDBJ whole genome shotgun (WGS) entry which is preliminary data.</text>
</comment>
<dbReference type="RefSeq" id="WP_126756542.1">
    <property type="nucleotide sequence ID" value="NZ_PIPQ01000001.1"/>
</dbReference>
<evidence type="ECO:0000256" key="1">
    <source>
        <dbReference type="SAM" id="SignalP"/>
    </source>
</evidence>
<dbReference type="EMBL" id="PIPQ01000001">
    <property type="protein sequence ID" value="RUO44146.1"/>
    <property type="molecule type" value="Genomic_DNA"/>
</dbReference>
<organism evidence="2 3">
    <name type="scientific">Aliidiomarina taiwanensis</name>
    <dbReference type="NCBI Taxonomy" id="946228"/>
    <lineage>
        <taxon>Bacteria</taxon>
        <taxon>Pseudomonadati</taxon>
        <taxon>Pseudomonadota</taxon>
        <taxon>Gammaproteobacteria</taxon>
        <taxon>Alteromonadales</taxon>
        <taxon>Idiomarinaceae</taxon>
        <taxon>Aliidiomarina</taxon>
    </lineage>
</organism>
<protein>
    <recommendedName>
        <fullName evidence="4">DnrO protein</fullName>
    </recommendedName>
</protein>
<dbReference type="AlphaFoldDB" id="A0A432XA05"/>
<feature type="chain" id="PRO_5019256033" description="DnrO protein" evidence="1">
    <location>
        <begin position="22"/>
        <end position="160"/>
    </location>
</feature>
<dbReference type="Proteomes" id="UP000286976">
    <property type="component" value="Unassembled WGS sequence"/>
</dbReference>
<keyword evidence="3" id="KW-1185">Reference proteome</keyword>